<feature type="transmembrane region" description="Helical" evidence="1">
    <location>
        <begin position="42"/>
        <end position="60"/>
    </location>
</feature>
<keyword evidence="1" id="KW-0812">Transmembrane</keyword>
<dbReference type="RefSeq" id="WP_014088355.1">
    <property type="nucleotide sequence ID" value="NZ_FXAG01000033.1"/>
</dbReference>
<dbReference type="InterPro" id="IPR052372">
    <property type="entry name" value="YpjD/HemX"/>
</dbReference>
<dbReference type="STRING" id="1123014.SAMN02745746_03930"/>
<dbReference type="EMBL" id="FXAG01000033">
    <property type="protein sequence ID" value="SMF55238.1"/>
    <property type="molecule type" value="Genomic_DNA"/>
</dbReference>
<sequence>MTSFLLVITLLLILAYGAFSWHFIGHWRGVGILPRHPRREHLLLGVLLLLHAMAVMGPLREGALLSLGVGRALSVLVWLMLLIYWTCGFFYRVEGLQLFMMPLAVATLAFSLLFPGEHLLGDLSNPALLLHILVSMLAYSLLAIGALVALLMLALDKALHDKRWITLVRQLPPLLSLETMMFQVLGVGFLLLTASLFSGVVFSEEVFGKPAAWSHKIVFSIMAWGLFGALLVGRKLYGWRGKLAVRWTLIGFVALMFAYVGSKVVLELVLHRS</sequence>
<dbReference type="GO" id="GO:0017004">
    <property type="term" value="P:cytochrome complex assembly"/>
    <property type="evidence" value="ECO:0007669"/>
    <property type="project" value="InterPro"/>
</dbReference>
<feature type="transmembrane region" description="Helical" evidence="1">
    <location>
        <begin position="72"/>
        <end position="91"/>
    </location>
</feature>
<name>A0A1Y6CCX9_9NEIS</name>
<feature type="transmembrane region" description="Helical" evidence="1">
    <location>
        <begin position="6"/>
        <end position="30"/>
    </location>
</feature>
<feature type="transmembrane region" description="Helical" evidence="1">
    <location>
        <begin position="249"/>
        <end position="270"/>
    </location>
</feature>
<dbReference type="AlphaFoldDB" id="A0A1Y6CCX9"/>
<dbReference type="Proteomes" id="UP000192920">
    <property type="component" value="Unassembled WGS sequence"/>
</dbReference>
<organism evidence="3 4">
    <name type="scientific">Pseudogulbenkiania subflava DSM 22618</name>
    <dbReference type="NCBI Taxonomy" id="1123014"/>
    <lineage>
        <taxon>Bacteria</taxon>
        <taxon>Pseudomonadati</taxon>
        <taxon>Pseudomonadota</taxon>
        <taxon>Betaproteobacteria</taxon>
        <taxon>Neisseriales</taxon>
        <taxon>Chromobacteriaceae</taxon>
        <taxon>Pseudogulbenkiania</taxon>
    </lineage>
</organism>
<keyword evidence="4" id="KW-1185">Reference proteome</keyword>
<feature type="transmembrane region" description="Helical" evidence="1">
    <location>
        <begin position="217"/>
        <end position="237"/>
    </location>
</feature>
<feature type="transmembrane region" description="Helical" evidence="1">
    <location>
        <begin position="98"/>
        <end position="116"/>
    </location>
</feature>
<feature type="domain" description="Cytochrome c assembly protein" evidence="2">
    <location>
        <begin position="72"/>
        <end position="268"/>
    </location>
</feature>
<evidence type="ECO:0000313" key="4">
    <source>
        <dbReference type="Proteomes" id="UP000192920"/>
    </source>
</evidence>
<protein>
    <submittedName>
        <fullName evidence="3">ABC-type uncharacterized transport system, permease component</fullName>
    </submittedName>
</protein>
<feature type="transmembrane region" description="Helical" evidence="1">
    <location>
        <begin position="174"/>
        <end position="197"/>
    </location>
</feature>
<evidence type="ECO:0000313" key="3">
    <source>
        <dbReference type="EMBL" id="SMF55238.1"/>
    </source>
</evidence>
<gene>
    <name evidence="3" type="ORF">SAMN02745746_03930</name>
</gene>
<feature type="transmembrane region" description="Helical" evidence="1">
    <location>
        <begin position="128"/>
        <end position="153"/>
    </location>
</feature>
<dbReference type="Pfam" id="PF01578">
    <property type="entry name" value="Cytochrom_C_asm"/>
    <property type="match status" value="1"/>
</dbReference>
<proteinExistence type="predicted"/>
<reference evidence="4" key="1">
    <citation type="submission" date="2017-04" db="EMBL/GenBank/DDBJ databases">
        <authorList>
            <person name="Varghese N."/>
            <person name="Submissions S."/>
        </authorList>
    </citation>
    <scope>NUCLEOTIDE SEQUENCE [LARGE SCALE GENOMIC DNA]</scope>
    <source>
        <strain evidence="4">DSM 22618</strain>
    </source>
</reference>
<accession>A0A1Y6CCX9</accession>
<keyword evidence="1" id="KW-1133">Transmembrane helix</keyword>
<dbReference type="InterPro" id="IPR002541">
    <property type="entry name" value="Cyt_c_assembly"/>
</dbReference>
<evidence type="ECO:0000259" key="2">
    <source>
        <dbReference type="Pfam" id="PF01578"/>
    </source>
</evidence>
<evidence type="ECO:0000256" key="1">
    <source>
        <dbReference type="SAM" id="Phobius"/>
    </source>
</evidence>
<keyword evidence="1" id="KW-0472">Membrane</keyword>
<dbReference type="PANTHER" id="PTHR38034:SF1">
    <property type="entry name" value="INNER MEMBRANE PROTEIN YPJD"/>
    <property type="match status" value="1"/>
</dbReference>
<dbReference type="GO" id="GO:0020037">
    <property type="term" value="F:heme binding"/>
    <property type="evidence" value="ECO:0007669"/>
    <property type="project" value="InterPro"/>
</dbReference>
<dbReference type="PANTHER" id="PTHR38034">
    <property type="entry name" value="INNER MEMBRANE PROTEIN YPJD"/>
    <property type="match status" value="1"/>
</dbReference>